<dbReference type="Pfam" id="PF17906">
    <property type="entry name" value="HTH_48"/>
    <property type="match status" value="1"/>
</dbReference>
<gene>
    <name evidence="3" type="primary">LOC114245880</name>
</gene>
<evidence type="ECO:0000313" key="2">
    <source>
        <dbReference type="Proteomes" id="UP000504629"/>
    </source>
</evidence>
<dbReference type="PANTHER" id="PTHR46060:SF1">
    <property type="entry name" value="MARINER MOS1 TRANSPOSASE-LIKE PROTEIN"/>
    <property type="match status" value="1"/>
</dbReference>
<dbReference type="KEGG" id="bman:114245880"/>
<dbReference type="OrthoDB" id="616263at2759"/>
<dbReference type="AlphaFoldDB" id="A0A6J2JYV0"/>
<evidence type="ECO:0000313" key="3">
    <source>
        <dbReference type="RefSeq" id="XP_028033987.1"/>
    </source>
</evidence>
<name>A0A6J2JYV0_BOMMA</name>
<dbReference type="GeneID" id="114245880"/>
<organism evidence="2 3">
    <name type="scientific">Bombyx mandarina</name>
    <name type="common">Wild silk moth</name>
    <name type="synonym">Wild silkworm</name>
    <dbReference type="NCBI Taxonomy" id="7092"/>
    <lineage>
        <taxon>Eukaryota</taxon>
        <taxon>Metazoa</taxon>
        <taxon>Ecdysozoa</taxon>
        <taxon>Arthropoda</taxon>
        <taxon>Hexapoda</taxon>
        <taxon>Insecta</taxon>
        <taxon>Pterygota</taxon>
        <taxon>Neoptera</taxon>
        <taxon>Endopterygota</taxon>
        <taxon>Lepidoptera</taxon>
        <taxon>Glossata</taxon>
        <taxon>Ditrysia</taxon>
        <taxon>Bombycoidea</taxon>
        <taxon>Bombycidae</taxon>
        <taxon>Bombycinae</taxon>
        <taxon>Bombyx</taxon>
    </lineage>
</organism>
<evidence type="ECO:0000259" key="1">
    <source>
        <dbReference type="Pfam" id="PF17906"/>
    </source>
</evidence>
<reference evidence="3" key="1">
    <citation type="submission" date="2025-08" db="UniProtKB">
        <authorList>
            <consortium name="RefSeq"/>
        </authorList>
    </citation>
    <scope>IDENTIFICATION</scope>
    <source>
        <tissue evidence="3">Silk gland</tissue>
    </source>
</reference>
<dbReference type="InterPro" id="IPR041426">
    <property type="entry name" value="Mos1_HTH"/>
</dbReference>
<proteinExistence type="predicted"/>
<dbReference type="InterPro" id="IPR052709">
    <property type="entry name" value="Transposase-MT_Hybrid"/>
</dbReference>
<feature type="domain" description="Mos1 transposase HTH" evidence="1">
    <location>
        <begin position="5"/>
        <end position="51"/>
    </location>
</feature>
<dbReference type="RefSeq" id="XP_028033987.1">
    <property type="nucleotide sequence ID" value="XM_028178186.1"/>
</dbReference>
<dbReference type="Gene3D" id="1.10.10.1450">
    <property type="match status" value="1"/>
</dbReference>
<dbReference type="PANTHER" id="PTHR46060">
    <property type="entry name" value="MARINER MOS1 TRANSPOSASE-LIKE PROTEIN"/>
    <property type="match status" value="1"/>
</dbReference>
<sequence length="139" mass="15839">MDKIEQRAVIKFLHVKGTKRKDIYDELKNVLGECAPSYATIKNWVAEFKRGHSCVQDEAQPGRPKSVTTPEMVVQEHDIVLTDQRLKLSETADTTETSMMKKYAVMKIKSSYDIFLDTYGRYSCETLSQFVGPIILAQS</sequence>
<accession>A0A6J2JYV0</accession>
<dbReference type="Proteomes" id="UP000504629">
    <property type="component" value="Unplaced"/>
</dbReference>
<protein>
    <submittedName>
        <fullName evidence="3">Uncharacterized protein LOC114245880</fullName>
    </submittedName>
</protein>
<keyword evidence="2" id="KW-1185">Reference proteome</keyword>